<evidence type="ECO:0000256" key="4">
    <source>
        <dbReference type="ARBA" id="ARBA00022801"/>
    </source>
</evidence>
<keyword evidence="7" id="KW-0472">Membrane</keyword>
<dbReference type="SUPFAM" id="SSF51445">
    <property type="entry name" value="(Trans)glycosidases"/>
    <property type="match status" value="1"/>
</dbReference>
<keyword evidence="9" id="KW-1185">Reference proteome</keyword>
<keyword evidence="7" id="KW-0812">Transmembrane</keyword>
<evidence type="ECO:0000256" key="7">
    <source>
        <dbReference type="SAM" id="Phobius"/>
    </source>
</evidence>
<sequence length="238" mass="27206">MNNFLYGADFTVLETLDKDGEENVFYLSSDHSAANDGLTILKTKGGWEEKGREEERGKKVQLKKKKNDDFTSNTTQSKPQAWKTFTGVIYINLYTYMHIFIKFKKKKKKRRKLAAAVHDWAKSVMKTLDDAKALPDIVSIGHEIENGILFTEPKQNCAMVGGYIGSPYCHDKNMAHRPRIMLHTSLANLLFLGRNGADEVIKFYSELNEKQKVAFDIIGLTFYPGFFLKKKKKKNTPP</sequence>
<dbReference type="OrthoDB" id="110914at2759"/>
<name>X6NGH8_RETFI</name>
<accession>X6NGH8</accession>
<gene>
    <name evidence="8" type="ORF">RFI_12040</name>
</gene>
<dbReference type="EMBL" id="ASPP01008744">
    <property type="protein sequence ID" value="ETO25101.1"/>
    <property type="molecule type" value="Genomic_DNA"/>
</dbReference>
<dbReference type="Proteomes" id="UP000023152">
    <property type="component" value="Unassembled WGS sequence"/>
</dbReference>
<keyword evidence="7" id="KW-1133">Transmembrane helix</keyword>
<evidence type="ECO:0000256" key="1">
    <source>
        <dbReference type="ARBA" id="ARBA00001695"/>
    </source>
</evidence>
<evidence type="ECO:0000256" key="6">
    <source>
        <dbReference type="SAM" id="MobiDB-lite"/>
    </source>
</evidence>
<dbReference type="GO" id="GO:0031218">
    <property type="term" value="F:arabinogalactan endo-1,4-beta-galactosidase activity"/>
    <property type="evidence" value="ECO:0007669"/>
    <property type="project" value="UniProtKB-EC"/>
</dbReference>
<proteinExistence type="inferred from homology"/>
<dbReference type="InterPro" id="IPR017853">
    <property type="entry name" value="GH"/>
</dbReference>
<dbReference type="GO" id="GO:0015926">
    <property type="term" value="F:glucosidase activity"/>
    <property type="evidence" value="ECO:0007669"/>
    <property type="project" value="InterPro"/>
</dbReference>
<dbReference type="PANTHER" id="PTHR34983">
    <property type="entry name" value="ARABINOGALACTAN ENDO-BETA-1,4-GALACTANASE A"/>
    <property type="match status" value="1"/>
</dbReference>
<dbReference type="PANTHER" id="PTHR34983:SF1">
    <property type="entry name" value="ARABINOGALACTAN ENDO-BETA-1,4-GALACTANASE A"/>
    <property type="match status" value="1"/>
</dbReference>
<dbReference type="Gene3D" id="3.20.20.80">
    <property type="entry name" value="Glycosidases"/>
    <property type="match status" value="1"/>
</dbReference>
<dbReference type="InterPro" id="IPR011683">
    <property type="entry name" value="Glyco_hydro_53"/>
</dbReference>
<evidence type="ECO:0000256" key="5">
    <source>
        <dbReference type="ARBA" id="ARBA00023295"/>
    </source>
</evidence>
<keyword evidence="4" id="KW-0378">Hydrolase</keyword>
<dbReference type="Pfam" id="PF07745">
    <property type="entry name" value="Glyco_hydro_53"/>
    <property type="match status" value="1"/>
</dbReference>
<dbReference type="EC" id="3.2.1.89" evidence="3"/>
<comment type="caution">
    <text evidence="8">The sequence shown here is derived from an EMBL/GenBank/DDBJ whole genome shotgun (WGS) entry which is preliminary data.</text>
</comment>
<feature type="compositionally biased region" description="Basic and acidic residues" evidence="6">
    <location>
        <begin position="49"/>
        <end position="58"/>
    </location>
</feature>
<evidence type="ECO:0000256" key="2">
    <source>
        <dbReference type="ARBA" id="ARBA00010687"/>
    </source>
</evidence>
<feature type="transmembrane region" description="Helical" evidence="7">
    <location>
        <begin position="81"/>
        <end position="101"/>
    </location>
</feature>
<comment type="catalytic activity">
    <reaction evidence="1">
        <text>The enzyme specifically hydrolyzes (1-&gt;4)-beta-D-galactosidic linkages in type I arabinogalactans.</text>
        <dbReference type="EC" id="3.2.1.89"/>
    </reaction>
</comment>
<evidence type="ECO:0000313" key="8">
    <source>
        <dbReference type="EMBL" id="ETO25101.1"/>
    </source>
</evidence>
<evidence type="ECO:0000313" key="9">
    <source>
        <dbReference type="Proteomes" id="UP000023152"/>
    </source>
</evidence>
<organism evidence="8 9">
    <name type="scientific">Reticulomyxa filosa</name>
    <dbReference type="NCBI Taxonomy" id="46433"/>
    <lineage>
        <taxon>Eukaryota</taxon>
        <taxon>Sar</taxon>
        <taxon>Rhizaria</taxon>
        <taxon>Retaria</taxon>
        <taxon>Foraminifera</taxon>
        <taxon>Monothalamids</taxon>
        <taxon>Reticulomyxidae</taxon>
        <taxon>Reticulomyxa</taxon>
    </lineage>
</organism>
<reference evidence="8 9" key="1">
    <citation type="journal article" date="2013" name="Curr. Biol.">
        <title>The Genome of the Foraminiferan Reticulomyxa filosa.</title>
        <authorList>
            <person name="Glockner G."/>
            <person name="Hulsmann N."/>
            <person name="Schleicher M."/>
            <person name="Noegel A.A."/>
            <person name="Eichinger L."/>
            <person name="Gallinger C."/>
            <person name="Pawlowski J."/>
            <person name="Sierra R."/>
            <person name="Euteneuer U."/>
            <person name="Pillet L."/>
            <person name="Moustafa A."/>
            <person name="Platzer M."/>
            <person name="Groth M."/>
            <person name="Szafranski K."/>
            <person name="Schliwa M."/>
        </authorList>
    </citation>
    <scope>NUCLEOTIDE SEQUENCE [LARGE SCALE GENOMIC DNA]</scope>
</reference>
<dbReference type="AlphaFoldDB" id="X6NGH8"/>
<comment type="similarity">
    <text evidence="2">Belongs to the glycosyl hydrolase 53 family.</text>
</comment>
<keyword evidence="5" id="KW-0326">Glycosidase</keyword>
<feature type="region of interest" description="Disordered" evidence="6">
    <location>
        <begin position="49"/>
        <end position="77"/>
    </location>
</feature>
<protein>
    <recommendedName>
        <fullName evidence="3">arabinogalactan endo-beta-1,4-galactanase</fullName>
        <ecNumber evidence="3">3.2.1.89</ecNumber>
    </recommendedName>
</protein>
<evidence type="ECO:0000256" key="3">
    <source>
        <dbReference type="ARBA" id="ARBA00012556"/>
    </source>
</evidence>
<dbReference type="GO" id="GO:0045490">
    <property type="term" value="P:pectin catabolic process"/>
    <property type="evidence" value="ECO:0007669"/>
    <property type="project" value="TreeGrafter"/>
</dbReference>